<feature type="domain" description="O-methyltransferase C-terminal" evidence="4">
    <location>
        <begin position="203"/>
        <end position="391"/>
    </location>
</feature>
<accession>A0A6A5YYQ0</accession>
<organism evidence="5 6">
    <name type="scientific">Lophiotrema nucula</name>
    <dbReference type="NCBI Taxonomy" id="690887"/>
    <lineage>
        <taxon>Eukaryota</taxon>
        <taxon>Fungi</taxon>
        <taxon>Dikarya</taxon>
        <taxon>Ascomycota</taxon>
        <taxon>Pezizomycotina</taxon>
        <taxon>Dothideomycetes</taxon>
        <taxon>Pleosporomycetidae</taxon>
        <taxon>Pleosporales</taxon>
        <taxon>Lophiotremataceae</taxon>
        <taxon>Lophiotrema</taxon>
    </lineage>
</organism>
<dbReference type="PROSITE" id="PS51683">
    <property type="entry name" value="SAM_OMT_II"/>
    <property type="match status" value="1"/>
</dbReference>
<dbReference type="Gene3D" id="1.10.10.10">
    <property type="entry name" value="Winged helix-like DNA-binding domain superfamily/Winged helix DNA-binding domain"/>
    <property type="match status" value="1"/>
</dbReference>
<evidence type="ECO:0000256" key="3">
    <source>
        <dbReference type="ARBA" id="ARBA00022691"/>
    </source>
</evidence>
<dbReference type="Proteomes" id="UP000799770">
    <property type="component" value="Unassembled WGS sequence"/>
</dbReference>
<evidence type="ECO:0000259" key="4">
    <source>
        <dbReference type="Pfam" id="PF00891"/>
    </source>
</evidence>
<dbReference type="InterPro" id="IPR036390">
    <property type="entry name" value="WH_DNA-bd_sf"/>
</dbReference>
<dbReference type="GO" id="GO:0008171">
    <property type="term" value="F:O-methyltransferase activity"/>
    <property type="evidence" value="ECO:0007669"/>
    <property type="project" value="InterPro"/>
</dbReference>
<protein>
    <submittedName>
        <fullName evidence="5">O-methyltransferase-domain-containing protein</fullName>
    </submittedName>
</protein>
<dbReference type="InterPro" id="IPR001077">
    <property type="entry name" value="COMT_C"/>
</dbReference>
<dbReference type="OrthoDB" id="1606438at2759"/>
<dbReference type="SUPFAM" id="SSF51905">
    <property type="entry name" value="FAD/NAD(P)-binding domain"/>
    <property type="match status" value="1"/>
</dbReference>
<evidence type="ECO:0000256" key="2">
    <source>
        <dbReference type="ARBA" id="ARBA00022679"/>
    </source>
</evidence>
<dbReference type="SUPFAM" id="SSF46785">
    <property type="entry name" value="Winged helix' DNA-binding domain"/>
    <property type="match status" value="1"/>
</dbReference>
<keyword evidence="6" id="KW-1185">Reference proteome</keyword>
<dbReference type="AlphaFoldDB" id="A0A6A5YYQ0"/>
<dbReference type="GO" id="GO:0032259">
    <property type="term" value="P:methylation"/>
    <property type="evidence" value="ECO:0007669"/>
    <property type="project" value="UniProtKB-KW"/>
</dbReference>
<dbReference type="EMBL" id="ML977332">
    <property type="protein sequence ID" value="KAF2111944.1"/>
    <property type="molecule type" value="Genomic_DNA"/>
</dbReference>
<dbReference type="InterPro" id="IPR036388">
    <property type="entry name" value="WH-like_DNA-bd_sf"/>
</dbReference>
<dbReference type="PANTHER" id="PTHR43712:SF12">
    <property type="entry name" value="STERIGMATOCYSTIN 8-O-METHYLTRANSFERASE"/>
    <property type="match status" value="1"/>
</dbReference>
<keyword evidence="3" id="KW-0949">S-adenosyl-L-methionine</keyword>
<dbReference type="Gene3D" id="3.50.50.60">
    <property type="entry name" value="FAD/NAD(P)-binding domain"/>
    <property type="match status" value="1"/>
</dbReference>
<sequence length="586" mass="65082">MAQSSRIVELAALINDKTKQVDTYLRDNNLPSPSFDPSYPPVQALPKEIDFAREAALGALDELQQHLLGPAHHLYRTMAVTHSNLVSLHAITRFGLAKTFPADATSTPEEIAKKSGMHPDDTKQMLNHALTLGLFQQPKPGVIAHTASTQAIINVPHMSELIDSCLDSFWIASPHVVDAMEKWPGSQEPTETGYNLARNVDVPFFIDLSQNPTKMAKFAETMKFLQSTPEQDPKFALEAYDWATLANGTVVDVGGSHGVIALKLREKYPGMKLVVQDRPEVIKAVPESVKLQRLEFQAHDFFTEQPVKGADAYFFRWILHDWSDKYCKLILKSLVPAMKKGAKVLLMEHVIPDPCTVTPYQERLMRMYEMVMKELFNAKERTFGDWKALVESVDPRFKVVGANKPDGSQLSILVAEWQLASAIALHRNGHKVHLYKKASTASAFGAGVVLGYNCTPILSKLGLKFEKWGINPAKDSKMMDGCSMKEIATFMTQEFVEVNKKQYHAHRVDLQRGLLELVIRDEGDGVPVTVTYNANVTTYTPETGTIVLENGTQHSADVVIAADGLHSLAPSFVLQHPVTLRNTGTT</sequence>
<dbReference type="InterPro" id="IPR036188">
    <property type="entry name" value="FAD/NAD-bd_sf"/>
</dbReference>
<evidence type="ECO:0000256" key="1">
    <source>
        <dbReference type="ARBA" id="ARBA00022603"/>
    </source>
</evidence>
<keyword evidence="2 5" id="KW-0808">Transferase</keyword>
<name>A0A6A5YYQ0_9PLEO</name>
<dbReference type="Gene3D" id="3.40.50.150">
    <property type="entry name" value="Vaccinia Virus protein VP39"/>
    <property type="match status" value="1"/>
</dbReference>
<dbReference type="Pfam" id="PF00891">
    <property type="entry name" value="Methyltransf_2"/>
    <property type="match status" value="1"/>
</dbReference>
<keyword evidence="1 5" id="KW-0489">Methyltransferase</keyword>
<dbReference type="InterPro" id="IPR016461">
    <property type="entry name" value="COMT-like"/>
</dbReference>
<reference evidence="5" key="1">
    <citation type="journal article" date="2020" name="Stud. Mycol.">
        <title>101 Dothideomycetes genomes: a test case for predicting lifestyles and emergence of pathogens.</title>
        <authorList>
            <person name="Haridas S."/>
            <person name="Albert R."/>
            <person name="Binder M."/>
            <person name="Bloem J."/>
            <person name="Labutti K."/>
            <person name="Salamov A."/>
            <person name="Andreopoulos B."/>
            <person name="Baker S."/>
            <person name="Barry K."/>
            <person name="Bills G."/>
            <person name="Bluhm B."/>
            <person name="Cannon C."/>
            <person name="Castanera R."/>
            <person name="Culley D."/>
            <person name="Daum C."/>
            <person name="Ezra D."/>
            <person name="Gonzalez J."/>
            <person name="Henrissat B."/>
            <person name="Kuo A."/>
            <person name="Liang C."/>
            <person name="Lipzen A."/>
            <person name="Lutzoni F."/>
            <person name="Magnuson J."/>
            <person name="Mondo S."/>
            <person name="Nolan M."/>
            <person name="Ohm R."/>
            <person name="Pangilinan J."/>
            <person name="Park H.-J."/>
            <person name="Ramirez L."/>
            <person name="Alfaro M."/>
            <person name="Sun H."/>
            <person name="Tritt A."/>
            <person name="Yoshinaga Y."/>
            <person name="Zwiers L.-H."/>
            <person name="Turgeon B."/>
            <person name="Goodwin S."/>
            <person name="Spatafora J."/>
            <person name="Crous P."/>
            <person name="Grigoriev I."/>
        </authorList>
    </citation>
    <scope>NUCLEOTIDE SEQUENCE</scope>
    <source>
        <strain evidence="5">CBS 627.86</strain>
    </source>
</reference>
<dbReference type="InterPro" id="IPR029063">
    <property type="entry name" value="SAM-dependent_MTases_sf"/>
</dbReference>
<dbReference type="SUPFAM" id="SSF53335">
    <property type="entry name" value="S-adenosyl-L-methionine-dependent methyltransferases"/>
    <property type="match status" value="1"/>
</dbReference>
<evidence type="ECO:0000313" key="6">
    <source>
        <dbReference type="Proteomes" id="UP000799770"/>
    </source>
</evidence>
<gene>
    <name evidence="5" type="ORF">BDV96DRAFT_689768</name>
</gene>
<proteinExistence type="predicted"/>
<evidence type="ECO:0000313" key="5">
    <source>
        <dbReference type="EMBL" id="KAF2111944.1"/>
    </source>
</evidence>
<dbReference type="PANTHER" id="PTHR43712">
    <property type="entry name" value="PUTATIVE (AFU_ORTHOLOGUE AFUA_4G14580)-RELATED"/>
    <property type="match status" value="1"/>
</dbReference>